<dbReference type="Pfam" id="PF00903">
    <property type="entry name" value="Glyoxalase"/>
    <property type="match status" value="1"/>
</dbReference>
<dbReference type="EMBL" id="BKAQ01000012">
    <property type="protein sequence ID" value="GEP82374.1"/>
    <property type="molecule type" value="Genomic_DNA"/>
</dbReference>
<dbReference type="InterPro" id="IPR028973">
    <property type="entry name" value="PhnB-like"/>
</dbReference>
<dbReference type="Proteomes" id="UP000321040">
    <property type="component" value="Unassembled WGS sequence"/>
</dbReference>
<gene>
    <name evidence="2" type="ORF">SKL01_15520</name>
</gene>
<dbReference type="GeneID" id="69904751"/>
<dbReference type="Gene3D" id="3.10.180.10">
    <property type="entry name" value="2,3-Dihydroxybiphenyl 1,2-Dioxygenase, domain 1"/>
    <property type="match status" value="1"/>
</dbReference>
<feature type="domain" description="Glyoxalase/fosfomycin resistance/dioxygenase" evidence="1">
    <location>
        <begin position="8"/>
        <end position="115"/>
    </location>
</feature>
<dbReference type="CDD" id="cd06588">
    <property type="entry name" value="PhnB_like"/>
    <property type="match status" value="1"/>
</dbReference>
<dbReference type="InterPro" id="IPR029068">
    <property type="entry name" value="Glyas_Bleomycin-R_OHBP_Dase"/>
</dbReference>
<keyword evidence="3" id="KW-1185">Reference proteome</keyword>
<proteinExistence type="predicted"/>
<protein>
    <submittedName>
        <fullName evidence="2">VOC family protein</fullName>
    </submittedName>
</protein>
<dbReference type="InterPro" id="IPR004360">
    <property type="entry name" value="Glyas_Fos-R_dOase_dom"/>
</dbReference>
<dbReference type="RefSeq" id="WP_103295624.1">
    <property type="nucleotide sequence ID" value="NZ_BKAQ01000012.1"/>
</dbReference>
<name>A0ABQ0XMH8_9STAP</name>
<reference evidence="2 3" key="1">
    <citation type="submission" date="2019-07" db="EMBL/GenBank/DDBJ databases">
        <title>Whole genome shotgun sequence of Staphylococcus kloosii NBRC 109624.</title>
        <authorList>
            <person name="Hosoyama A."/>
            <person name="Uohara A."/>
            <person name="Ohji S."/>
            <person name="Ichikawa N."/>
        </authorList>
    </citation>
    <scope>NUCLEOTIDE SEQUENCE [LARGE SCALE GENOMIC DNA]</scope>
    <source>
        <strain evidence="2 3">NBRC 109624</strain>
    </source>
</reference>
<dbReference type="SUPFAM" id="SSF54593">
    <property type="entry name" value="Glyoxalase/Bleomycin resistance protein/Dihydroxybiphenyl dioxygenase"/>
    <property type="match status" value="1"/>
</dbReference>
<evidence type="ECO:0000313" key="2">
    <source>
        <dbReference type="EMBL" id="GEP82374.1"/>
    </source>
</evidence>
<comment type="caution">
    <text evidence="2">The sequence shown here is derived from an EMBL/GenBank/DDBJ whole genome shotgun (WGS) entry which is preliminary data.</text>
</comment>
<organism evidence="2 3">
    <name type="scientific">Staphylococcus kloosii</name>
    <dbReference type="NCBI Taxonomy" id="29384"/>
    <lineage>
        <taxon>Bacteria</taxon>
        <taxon>Bacillati</taxon>
        <taxon>Bacillota</taxon>
        <taxon>Bacilli</taxon>
        <taxon>Bacillales</taxon>
        <taxon>Staphylococcaceae</taxon>
        <taxon>Staphylococcus</taxon>
    </lineage>
</organism>
<dbReference type="PANTHER" id="PTHR33990:SF1">
    <property type="entry name" value="PROTEIN YJDN"/>
    <property type="match status" value="1"/>
</dbReference>
<dbReference type="PANTHER" id="PTHR33990">
    <property type="entry name" value="PROTEIN YJDN-RELATED"/>
    <property type="match status" value="1"/>
</dbReference>
<evidence type="ECO:0000313" key="3">
    <source>
        <dbReference type="Proteomes" id="UP000321040"/>
    </source>
</evidence>
<evidence type="ECO:0000259" key="1">
    <source>
        <dbReference type="Pfam" id="PF00903"/>
    </source>
</evidence>
<accession>A0ABQ0XMH8</accession>
<sequence length="122" mass="13764">MLQLSPYITVENVKEAIDYYQSAFGGEVKILNKAKDNILHAELHVSTAVILHLSSNYGKTYSNENTDIILTLDDLATQEQAYNALSVEGNPHMPLEKTFFNAIHGQVKDKYGVNWLMNCFLK</sequence>